<gene>
    <name evidence="1" type="ORF">NMOB1V02_LOCUS13193</name>
</gene>
<feature type="non-terminal residue" evidence="1">
    <location>
        <position position="1"/>
    </location>
</feature>
<keyword evidence="2" id="KW-1185">Reference proteome</keyword>
<protein>
    <submittedName>
        <fullName evidence="1">Uncharacterized protein</fullName>
    </submittedName>
</protein>
<dbReference type="Proteomes" id="UP000678499">
    <property type="component" value="Unassembled WGS sequence"/>
</dbReference>
<sequence>MVNETGKMLTYKGDDQFNTFYHPGDTRSPVLFAPSKHVEMTKKQGFKLRVSGSEFSDRVPLDNVGDVGLVSCTSKDQIFQ</sequence>
<evidence type="ECO:0000313" key="1">
    <source>
        <dbReference type="EMBL" id="CAD7285591.1"/>
    </source>
</evidence>
<name>A0A7R9C1L9_9CRUS</name>
<organism evidence="1">
    <name type="scientific">Notodromas monacha</name>
    <dbReference type="NCBI Taxonomy" id="399045"/>
    <lineage>
        <taxon>Eukaryota</taxon>
        <taxon>Metazoa</taxon>
        <taxon>Ecdysozoa</taxon>
        <taxon>Arthropoda</taxon>
        <taxon>Crustacea</taxon>
        <taxon>Oligostraca</taxon>
        <taxon>Ostracoda</taxon>
        <taxon>Podocopa</taxon>
        <taxon>Podocopida</taxon>
        <taxon>Cypridocopina</taxon>
        <taxon>Cypridoidea</taxon>
        <taxon>Cyprididae</taxon>
        <taxon>Notodromas</taxon>
    </lineage>
</organism>
<dbReference type="EMBL" id="CAJPEX010017489">
    <property type="protein sequence ID" value="CAG0925743.1"/>
    <property type="molecule type" value="Genomic_DNA"/>
</dbReference>
<dbReference type="AlphaFoldDB" id="A0A7R9C1L9"/>
<proteinExistence type="predicted"/>
<dbReference type="EMBL" id="OA899526">
    <property type="protein sequence ID" value="CAD7285591.1"/>
    <property type="molecule type" value="Genomic_DNA"/>
</dbReference>
<accession>A0A7R9C1L9</accession>
<evidence type="ECO:0000313" key="2">
    <source>
        <dbReference type="Proteomes" id="UP000678499"/>
    </source>
</evidence>
<reference evidence="1" key="1">
    <citation type="submission" date="2020-11" db="EMBL/GenBank/DDBJ databases">
        <authorList>
            <person name="Tran Van P."/>
        </authorList>
    </citation>
    <scope>NUCLEOTIDE SEQUENCE</scope>
</reference>